<evidence type="ECO:0000259" key="8">
    <source>
        <dbReference type="PROSITE" id="PS50048"/>
    </source>
</evidence>
<dbReference type="Pfam" id="PF00172">
    <property type="entry name" value="Zn_clus"/>
    <property type="match status" value="1"/>
</dbReference>
<evidence type="ECO:0000256" key="5">
    <source>
        <dbReference type="ARBA" id="ARBA00023163"/>
    </source>
</evidence>
<comment type="subcellular location">
    <subcellularLocation>
        <location evidence="1">Nucleus</location>
    </subcellularLocation>
</comment>
<feature type="region of interest" description="Disordered" evidence="7">
    <location>
        <begin position="92"/>
        <end position="154"/>
    </location>
</feature>
<dbReference type="PROSITE" id="PS00463">
    <property type="entry name" value="ZN2_CY6_FUNGAL_1"/>
    <property type="match status" value="1"/>
</dbReference>
<keyword evidence="3" id="KW-0805">Transcription regulation</keyword>
<dbReference type="PANTHER" id="PTHR37534">
    <property type="entry name" value="TRANSCRIPTIONAL ACTIVATOR PROTEIN UGA3"/>
    <property type="match status" value="1"/>
</dbReference>
<dbReference type="AlphaFoldDB" id="A0A446B7B3"/>
<keyword evidence="2" id="KW-0862">Zinc</keyword>
<evidence type="ECO:0000256" key="1">
    <source>
        <dbReference type="ARBA" id="ARBA00004123"/>
    </source>
</evidence>
<dbReference type="PROSITE" id="PS50048">
    <property type="entry name" value="ZN2_CY6_FUNGAL_2"/>
    <property type="match status" value="1"/>
</dbReference>
<dbReference type="InterPro" id="IPR001138">
    <property type="entry name" value="Zn2Cys6_DnaBD"/>
</dbReference>
<dbReference type="GO" id="GO:0003677">
    <property type="term" value="F:DNA binding"/>
    <property type="evidence" value="ECO:0007669"/>
    <property type="project" value="UniProtKB-KW"/>
</dbReference>
<dbReference type="GO" id="GO:0005634">
    <property type="term" value="C:nucleus"/>
    <property type="evidence" value="ECO:0007669"/>
    <property type="project" value="UniProtKB-SubCell"/>
</dbReference>
<protein>
    <submittedName>
        <fullName evidence="9">9c53e846-914d-44f4-9f89-d725b3b9f027</fullName>
    </submittedName>
</protein>
<dbReference type="CDD" id="cd00067">
    <property type="entry name" value="GAL4"/>
    <property type="match status" value="1"/>
</dbReference>
<feature type="compositionally biased region" description="Low complexity" evidence="7">
    <location>
        <begin position="113"/>
        <end position="143"/>
    </location>
</feature>
<dbReference type="InterPro" id="IPR036864">
    <property type="entry name" value="Zn2-C6_fun-type_DNA-bd_sf"/>
</dbReference>
<keyword evidence="6" id="KW-0539">Nucleus</keyword>
<evidence type="ECO:0000256" key="7">
    <source>
        <dbReference type="SAM" id="MobiDB-lite"/>
    </source>
</evidence>
<dbReference type="Pfam" id="PF11951">
    <property type="entry name" value="Fungal_trans_2"/>
    <property type="match status" value="1"/>
</dbReference>
<evidence type="ECO:0000256" key="4">
    <source>
        <dbReference type="ARBA" id="ARBA00023125"/>
    </source>
</evidence>
<dbReference type="GO" id="GO:0008270">
    <property type="term" value="F:zinc ion binding"/>
    <property type="evidence" value="ECO:0007669"/>
    <property type="project" value="InterPro"/>
</dbReference>
<gene>
    <name evidence="9" type="ORF">TT172_LOCUS823</name>
</gene>
<evidence type="ECO:0000256" key="2">
    <source>
        <dbReference type="ARBA" id="ARBA00022833"/>
    </source>
</evidence>
<dbReference type="PANTHER" id="PTHR37534:SF20">
    <property type="entry name" value="PRO1A C6 ZINK-FINGER PROTEIN"/>
    <property type="match status" value="1"/>
</dbReference>
<dbReference type="Gene3D" id="4.10.240.10">
    <property type="entry name" value="Zn(2)-C6 fungal-type DNA-binding domain"/>
    <property type="match status" value="1"/>
</dbReference>
<dbReference type="SUPFAM" id="SSF57701">
    <property type="entry name" value="Zn2/Cys6 DNA-binding domain"/>
    <property type="match status" value="1"/>
</dbReference>
<keyword evidence="4" id="KW-0238">DNA-binding</keyword>
<reference evidence="9 10" key="1">
    <citation type="submission" date="2018-04" db="EMBL/GenBank/DDBJ databases">
        <authorList>
            <person name="Huttner S."/>
            <person name="Dainat J."/>
        </authorList>
    </citation>
    <scope>NUCLEOTIDE SEQUENCE [LARGE SCALE GENOMIC DNA]</scope>
</reference>
<evidence type="ECO:0000256" key="6">
    <source>
        <dbReference type="ARBA" id="ARBA00023242"/>
    </source>
</evidence>
<evidence type="ECO:0000313" key="10">
    <source>
        <dbReference type="Proteomes" id="UP000289323"/>
    </source>
</evidence>
<accession>A0A446B7B3</accession>
<organism evidence="9 10">
    <name type="scientific">Thermothielavioides terrestris</name>
    <dbReference type="NCBI Taxonomy" id="2587410"/>
    <lineage>
        <taxon>Eukaryota</taxon>
        <taxon>Fungi</taxon>
        <taxon>Dikarya</taxon>
        <taxon>Ascomycota</taxon>
        <taxon>Pezizomycotina</taxon>
        <taxon>Sordariomycetes</taxon>
        <taxon>Sordariomycetidae</taxon>
        <taxon>Sordariales</taxon>
        <taxon>Chaetomiaceae</taxon>
        <taxon>Thermothielavioides</taxon>
    </lineage>
</organism>
<dbReference type="SMART" id="SM00066">
    <property type="entry name" value="GAL4"/>
    <property type="match status" value="1"/>
</dbReference>
<keyword evidence="5" id="KW-0804">Transcription</keyword>
<name>A0A446B7B3_9PEZI</name>
<feature type="domain" description="Zn(2)-C6 fungal-type" evidence="8">
    <location>
        <begin position="10"/>
        <end position="40"/>
    </location>
</feature>
<dbReference type="Proteomes" id="UP000289323">
    <property type="component" value="Unassembled WGS sequence"/>
</dbReference>
<evidence type="ECO:0000313" key="9">
    <source>
        <dbReference type="EMBL" id="SPQ18404.1"/>
    </source>
</evidence>
<sequence>MASKSRSSGGCWTCRLRRKKCDEERPLCQGCLSLEIDCLYSDDKPEWMDGGERQKQKAEWLKQEVKRKAAHRRERRYLQGLEVRLESLDASLTDDSDSTAPKVLINAAPPPTSVSGSTTPPSRAPGSVPSSVFGFSGTQSDSPPSAPSPDEPVDLLALPSRRVMPAVNDELEAQLIMMYLDYVFPFLFPYYRPSFADAGRGWLLVLLTKNKALFHSALSLAGYFYGIILNHIRDSPAQCLSHNLEALHEQQGLALQWLQREMQDIVTRGVKGNLAEANRVMASIVQLLTCEVAIANPGNWPMHLDAAAELFNEIMKHHSVTERGHNCFMMVLLKLGSRPFSWTPKNHPWGSDQAILRFFTAQLLFFDTLAATALQRPPRLQFWHTHLMLIPEDEEWARMPESEKEQTMPHINLQEFFGVENWVIFSIAEIAALDAWKKEMKRAGSLSVSQLVARAEAIEQRLRTSLETFDEARVNASGLSWADGSEHLLQYFAGRFSPQTMHGSAVHTRIWAQAAITYLGVVMSGWQPSCSEIRDSVAQTINLLLGLPSPDCLRTLVWPFTVTGCLAAPDQEQFFRDMVAGMGPLKVFGTIREGLAVMEKVWERRTEIDGNPDQWDLAACLNCLSKPTLLI</sequence>
<proteinExistence type="predicted"/>
<dbReference type="EMBL" id="OUUZ01000001">
    <property type="protein sequence ID" value="SPQ18404.1"/>
    <property type="molecule type" value="Genomic_DNA"/>
</dbReference>
<dbReference type="GO" id="GO:0000981">
    <property type="term" value="F:DNA-binding transcription factor activity, RNA polymerase II-specific"/>
    <property type="evidence" value="ECO:0007669"/>
    <property type="project" value="InterPro"/>
</dbReference>
<dbReference type="InterPro" id="IPR021858">
    <property type="entry name" value="Fun_TF"/>
</dbReference>
<evidence type="ECO:0000256" key="3">
    <source>
        <dbReference type="ARBA" id="ARBA00023015"/>
    </source>
</evidence>